<evidence type="ECO:0000313" key="4">
    <source>
        <dbReference type="Proteomes" id="UP001610657"/>
    </source>
</evidence>
<dbReference type="AlphaFoldDB" id="A0A0Q0C8S3"/>
<accession>A0A0Q0C8S3</accession>
<dbReference type="GeneID" id="96217895"/>
<evidence type="ECO:0000313" key="2">
    <source>
        <dbReference type="EMBL" id="MFH7518122.1"/>
    </source>
</evidence>
<dbReference type="EMBL" id="JAVCQK010000022">
    <property type="protein sequence ID" value="MFH7518122.1"/>
    <property type="molecule type" value="Genomic_DNA"/>
</dbReference>
<dbReference type="PATRIC" id="fig|129140.3.peg.4365"/>
<keyword evidence="4" id="KW-1185">Reference proteome</keyword>
<dbReference type="Proteomes" id="UP000050474">
    <property type="component" value="Unassembled WGS sequence"/>
</dbReference>
<evidence type="ECO:0000313" key="1">
    <source>
        <dbReference type="EMBL" id="KPY87830.1"/>
    </source>
</evidence>
<reference evidence="2 4" key="2">
    <citation type="submission" date="2023-08" db="EMBL/GenBank/DDBJ databases">
        <title>Genomic and mutational analysis of Pseudomonas syringae pv. tagetis EB037 pathogenicity on sunflower.</title>
        <authorList>
            <person name="Maul J.E."/>
        </authorList>
    </citation>
    <scope>NUCLEOTIDE SEQUENCE [LARGE SCALE GENOMIC DNA]</scope>
    <source>
        <strain evidence="2 4">EB037_T1</strain>
    </source>
</reference>
<organism evidence="1 3">
    <name type="scientific">Pseudomonas syringae pv. tagetis</name>
    <dbReference type="NCBI Taxonomy" id="129140"/>
    <lineage>
        <taxon>Bacteria</taxon>
        <taxon>Pseudomonadati</taxon>
        <taxon>Pseudomonadota</taxon>
        <taxon>Gammaproteobacteria</taxon>
        <taxon>Pseudomonadales</taxon>
        <taxon>Pseudomonadaceae</taxon>
        <taxon>Pseudomonas</taxon>
    </lineage>
</organism>
<protein>
    <submittedName>
        <fullName evidence="1">Uncharacterized protein</fullName>
    </submittedName>
</protein>
<dbReference type="RefSeq" id="WP_055005507.1">
    <property type="nucleotide sequence ID" value="NZ_CP092923.1"/>
</dbReference>
<evidence type="ECO:0000313" key="3">
    <source>
        <dbReference type="Proteomes" id="UP000050474"/>
    </source>
</evidence>
<dbReference type="EMBL" id="LJRM01000047">
    <property type="protein sequence ID" value="KPY87830.1"/>
    <property type="molecule type" value="Genomic_DNA"/>
</dbReference>
<proteinExistence type="predicted"/>
<gene>
    <name evidence="1" type="ORF">ALO44_03398</name>
    <name evidence="2" type="ORF">RA271_23480</name>
</gene>
<name>A0A0Q0C8S3_9PSED</name>
<reference evidence="1 3" key="1">
    <citation type="submission" date="2015-09" db="EMBL/GenBank/DDBJ databases">
        <title>Genome announcement of multiple Pseudomonas syringae strains.</title>
        <authorList>
            <person name="Thakur S."/>
            <person name="Wang P.W."/>
            <person name="Gong Y."/>
            <person name="Weir B.S."/>
            <person name="Guttman D.S."/>
        </authorList>
    </citation>
    <scope>NUCLEOTIDE SEQUENCE [LARGE SCALE GENOMIC DNA]</scope>
    <source>
        <strain evidence="1 3">ICMP4091</strain>
    </source>
</reference>
<comment type="caution">
    <text evidence="1">The sequence shown here is derived from an EMBL/GenBank/DDBJ whole genome shotgun (WGS) entry which is preliminary data.</text>
</comment>
<dbReference type="Proteomes" id="UP001610657">
    <property type="component" value="Unassembled WGS sequence"/>
</dbReference>
<sequence length="268" mass="30188">MTKNDKKKRRKGQVTIPRDHYVYGHTPGKVESLTVEMDPVTQQLSVREVDPSSIRYQITYVREKKDDKVLYSAPADDFSMSLDHYEELKARFDYLMAVDTNTLNEIYQGYRVSACCIYVVQDHLSSLNAESRYVHHATFLILNTDHHAKSEPIGWHLAITRSIHPLMQHSRIGMIVDSELGQHIDINAGREPYYATSHLPPNLKFLYASSDGSATFANAMIQSCDTGAKAVLNEFKKKGVAGVLRHKPIEVGTALCVRVVSSRPDGKP</sequence>